<accession>A0A250XG53</accession>
<proteinExistence type="predicted"/>
<evidence type="ECO:0000313" key="1">
    <source>
        <dbReference type="EMBL" id="GAX81889.1"/>
    </source>
</evidence>
<dbReference type="Proteomes" id="UP000232323">
    <property type="component" value="Unassembled WGS sequence"/>
</dbReference>
<evidence type="ECO:0000313" key="2">
    <source>
        <dbReference type="Proteomes" id="UP000232323"/>
    </source>
</evidence>
<dbReference type="EMBL" id="BEGY01000072">
    <property type="protein sequence ID" value="GAX81889.1"/>
    <property type="molecule type" value="Genomic_DNA"/>
</dbReference>
<sequence>MTLCNISASSHPVSAGRELLSSRGMRKENPVACARMSKTKLFKNETVYVDTCLEFWPASTNGSVPAISAPVDTATTLYGAFTGTDQSCNFVTRSGWSIPFNCTLLSPNMQDLLIGHQQDSSDLRLTLSQMVFKAKLDVGLSKINSIFSSNNNYINGMITSVELMMLIERTAMIIPFMNTTFVGQVINSQPPLGVNATQLFRWDLGDSLIPYRLMPDDPTTTLQVLQGTFTNLYDSDVDPVTGACMPALISDDITQEWYEHAVGNSTALKFYWYPDMHLSLDSELVPIFSNSVSYMAHVPNPAELLSSNVNVEKASYSFVIHGTPIGVLQFFSGKFMPAASSVESGMSENNDC</sequence>
<organism evidence="1 2">
    <name type="scientific">Chlamydomonas eustigma</name>
    <dbReference type="NCBI Taxonomy" id="1157962"/>
    <lineage>
        <taxon>Eukaryota</taxon>
        <taxon>Viridiplantae</taxon>
        <taxon>Chlorophyta</taxon>
        <taxon>core chlorophytes</taxon>
        <taxon>Chlorophyceae</taxon>
        <taxon>CS clade</taxon>
        <taxon>Chlamydomonadales</taxon>
        <taxon>Chlamydomonadaceae</taxon>
        <taxon>Chlamydomonas</taxon>
    </lineage>
</organism>
<reference evidence="1 2" key="1">
    <citation type="submission" date="2017-08" db="EMBL/GenBank/DDBJ databases">
        <title>Acidophilic green algal genome provides insights into adaptation to an acidic environment.</title>
        <authorList>
            <person name="Hirooka S."/>
            <person name="Hirose Y."/>
            <person name="Kanesaki Y."/>
            <person name="Higuchi S."/>
            <person name="Fujiwara T."/>
            <person name="Onuma R."/>
            <person name="Era A."/>
            <person name="Ohbayashi R."/>
            <person name="Uzuka A."/>
            <person name="Nozaki H."/>
            <person name="Yoshikawa H."/>
            <person name="Miyagishima S.Y."/>
        </authorList>
    </citation>
    <scope>NUCLEOTIDE SEQUENCE [LARGE SCALE GENOMIC DNA]</scope>
    <source>
        <strain evidence="1 2">NIES-2499</strain>
    </source>
</reference>
<dbReference type="AlphaFoldDB" id="A0A250XG53"/>
<gene>
    <name evidence="1" type="ORF">CEUSTIGMA_g9317.t1</name>
</gene>
<keyword evidence="2" id="KW-1185">Reference proteome</keyword>
<name>A0A250XG53_9CHLO</name>
<comment type="caution">
    <text evidence="1">The sequence shown here is derived from an EMBL/GenBank/DDBJ whole genome shotgun (WGS) entry which is preliminary data.</text>
</comment>
<protein>
    <submittedName>
        <fullName evidence="1">Uncharacterized protein</fullName>
    </submittedName>
</protein>